<evidence type="ECO:0000256" key="2">
    <source>
        <dbReference type="ARBA" id="ARBA00005695"/>
    </source>
</evidence>
<gene>
    <name evidence="7" type="ORF">P0Y65_20955</name>
</gene>
<evidence type="ECO:0000313" key="7">
    <source>
        <dbReference type="EMBL" id="WEK04613.1"/>
    </source>
</evidence>
<dbReference type="InterPro" id="IPR000914">
    <property type="entry name" value="SBP_5_dom"/>
</dbReference>
<reference evidence="7" key="1">
    <citation type="submission" date="2023-03" db="EMBL/GenBank/DDBJ databases">
        <title>Andean soil-derived lignocellulolytic bacterial consortium as a source of novel taxa and putative plastic-active enzymes.</title>
        <authorList>
            <person name="Diaz-Garcia L."/>
            <person name="Chuvochina M."/>
            <person name="Feuerriegel G."/>
            <person name="Bunk B."/>
            <person name="Sproer C."/>
            <person name="Streit W.R."/>
            <person name="Rodriguez L.M."/>
            <person name="Overmann J."/>
            <person name="Jimenez D.J."/>
        </authorList>
    </citation>
    <scope>NUCLEOTIDE SEQUENCE</scope>
    <source>
        <strain evidence="7">MAG 4196</strain>
    </source>
</reference>
<dbReference type="GO" id="GO:0030288">
    <property type="term" value="C:outer membrane-bounded periplasmic space"/>
    <property type="evidence" value="ECO:0007669"/>
    <property type="project" value="UniProtKB-ARBA"/>
</dbReference>
<keyword evidence="4 5" id="KW-0732">Signal</keyword>
<accession>A0AAJ6B1N0</accession>
<protein>
    <submittedName>
        <fullName evidence="7">ABC transporter substrate-binding protein</fullName>
    </submittedName>
</protein>
<sequence length="544" mass="60143">MAMQHSLFLSPVMAFLMVSTLGGTAMAQTAFAPAPLTAEEVGAGPRLIYLHNEYPSTLDPQNTSAFVGQLAMEMFDTLVTYEIDPATGIADQTKIVPRLATSWELSDDNKTLTFHLNPAAKFWDGSAVTAEDVYWSIERALVGRMGWGTTQIETGGIFAIDQMEVVDPQTLKITYPDGLGRYSLRNFASMSLTVMSRAACEAGRSAADEWCVDWIKTNAMGSGPYMLGDQQSGEYIIAVANKDYWGDAKPYYSEVMFRVVPDAQTRMLLLESGEAQIGFLTPNEYSVLQNSPNAKVFSVPSQQDVAVLRWKPEVAPFDDPKIREAVIKAIPYERLVSEVCRGFCTPVQNLVGVNTPGYVADPLFTTDIEGAKALVSESTYAGNVPGFEVPVVNGSTNMAAGVIIQDALREIGLDMQIKPLTQNAFDDLAWGKRDLKVSIHSMGPWWNDFMYWTYWMYRTDSATNHIQYSNATLDKDVLEALLIPQEDEADYMVLQDEVLDILNGEYLAAPLFQVNWNAAVASNVCNVNKFPWGTIAFSWLRPCA</sequence>
<comment type="subcellular location">
    <subcellularLocation>
        <location evidence="1">Periplasm</location>
    </subcellularLocation>
</comment>
<dbReference type="SUPFAM" id="SSF53850">
    <property type="entry name" value="Periplasmic binding protein-like II"/>
    <property type="match status" value="1"/>
</dbReference>
<proteinExistence type="inferred from homology"/>
<dbReference type="PIRSF" id="PIRSF002741">
    <property type="entry name" value="MppA"/>
    <property type="match status" value="1"/>
</dbReference>
<dbReference type="Gene3D" id="3.10.105.10">
    <property type="entry name" value="Dipeptide-binding Protein, Domain 3"/>
    <property type="match status" value="1"/>
</dbReference>
<dbReference type="AlphaFoldDB" id="A0AAJ6B1N0"/>
<feature type="domain" description="Solute-binding protein family 5" evidence="6">
    <location>
        <begin position="94"/>
        <end position="462"/>
    </location>
</feature>
<evidence type="ECO:0000256" key="1">
    <source>
        <dbReference type="ARBA" id="ARBA00004418"/>
    </source>
</evidence>
<dbReference type="EMBL" id="CP119312">
    <property type="protein sequence ID" value="WEK04613.1"/>
    <property type="molecule type" value="Genomic_DNA"/>
</dbReference>
<evidence type="ECO:0000256" key="4">
    <source>
        <dbReference type="ARBA" id="ARBA00022729"/>
    </source>
</evidence>
<dbReference type="GO" id="GO:1904680">
    <property type="term" value="F:peptide transmembrane transporter activity"/>
    <property type="evidence" value="ECO:0007669"/>
    <property type="project" value="TreeGrafter"/>
</dbReference>
<dbReference type="Gene3D" id="3.40.190.10">
    <property type="entry name" value="Periplasmic binding protein-like II"/>
    <property type="match status" value="1"/>
</dbReference>
<comment type="similarity">
    <text evidence="2">Belongs to the bacterial solute-binding protein 5 family.</text>
</comment>
<dbReference type="GO" id="GO:0015833">
    <property type="term" value="P:peptide transport"/>
    <property type="evidence" value="ECO:0007669"/>
    <property type="project" value="TreeGrafter"/>
</dbReference>
<feature type="signal peptide" evidence="5">
    <location>
        <begin position="1"/>
        <end position="27"/>
    </location>
</feature>
<feature type="chain" id="PRO_5042605626" evidence="5">
    <location>
        <begin position="28"/>
        <end position="544"/>
    </location>
</feature>
<dbReference type="Proteomes" id="UP001217476">
    <property type="component" value="Chromosome"/>
</dbReference>
<dbReference type="CDD" id="cd08512">
    <property type="entry name" value="PBP2_NikA_DppA_OppA_like_7"/>
    <property type="match status" value="1"/>
</dbReference>
<evidence type="ECO:0000259" key="6">
    <source>
        <dbReference type="Pfam" id="PF00496"/>
    </source>
</evidence>
<name>A0AAJ6B1N0_9HYPH</name>
<dbReference type="PANTHER" id="PTHR30290">
    <property type="entry name" value="PERIPLASMIC BINDING COMPONENT OF ABC TRANSPORTER"/>
    <property type="match status" value="1"/>
</dbReference>
<evidence type="ECO:0000313" key="8">
    <source>
        <dbReference type="Proteomes" id="UP001217476"/>
    </source>
</evidence>
<evidence type="ECO:0000256" key="3">
    <source>
        <dbReference type="ARBA" id="ARBA00022448"/>
    </source>
</evidence>
<organism evidence="7 8">
    <name type="scientific">Candidatus Devosia phytovorans</name>
    <dbReference type="NCBI Taxonomy" id="3121372"/>
    <lineage>
        <taxon>Bacteria</taxon>
        <taxon>Pseudomonadati</taxon>
        <taxon>Pseudomonadota</taxon>
        <taxon>Alphaproteobacteria</taxon>
        <taxon>Hyphomicrobiales</taxon>
        <taxon>Devosiaceae</taxon>
        <taxon>Devosia</taxon>
    </lineage>
</organism>
<dbReference type="GO" id="GO:0043190">
    <property type="term" value="C:ATP-binding cassette (ABC) transporter complex"/>
    <property type="evidence" value="ECO:0007669"/>
    <property type="project" value="InterPro"/>
</dbReference>
<dbReference type="Pfam" id="PF00496">
    <property type="entry name" value="SBP_bac_5"/>
    <property type="match status" value="1"/>
</dbReference>
<keyword evidence="3" id="KW-0813">Transport</keyword>
<dbReference type="PANTHER" id="PTHR30290:SF10">
    <property type="entry name" value="PERIPLASMIC OLIGOPEPTIDE-BINDING PROTEIN-RELATED"/>
    <property type="match status" value="1"/>
</dbReference>
<dbReference type="InterPro" id="IPR039424">
    <property type="entry name" value="SBP_5"/>
</dbReference>
<dbReference type="InterPro" id="IPR030678">
    <property type="entry name" value="Peptide/Ni-bd"/>
</dbReference>
<evidence type="ECO:0000256" key="5">
    <source>
        <dbReference type="SAM" id="SignalP"/>
    </source>
</evidence>